<dbReference type="STRING" id="1447872.A0A1J9P8F0"/>
<reference evidence="2 3" key="1">
    <citation type="submission" date="2015-07" db="EMBL/GenBank/DDBJ databases">
        <title>Emmonsia species relationships and genome sequence.</title>
        <authorList>
            <consortium name="The Broad Institute Genomics Platform"/>
            <person name="Cuomo C.A."/>
            <person name="Munoz J.F."/>
            <person name="Imamovic A."/>
            <person name="Priest M.E."/>
            <person name="Young S."/>
            <person name="Clay O.K."/>
            <person name="McEwen J.G."/>
        </authorList>
    </citation>
    <scope>NUCLEOTIDE SEQUENCE [LARGE SCALE GENOMIC DNA]</scope>
    <source>
        <strain evidence="2 3">UAMH 9510</strain>
    </source>
</reference>
<organism evidence="2 3">
    <name type="scientific">Emergomyces pasteurianus Ep9510</name>
    <dbReference type="NCBI Taxonomy" id="1447872"/>
    <lineage>
        <taxon>Eukaryota</taxon>
        <taxon>Fungi</taxon>
        <taxon>Dikarya</taxon>
        <taxon>Ascomycota</taxon>
        <taxon>Pezizomycotina</taxon>
        <taxon>Eurotiomycetes</taxon>
        <taxon>Eurotiomycetidae</taxon>
        <taxon>Onygenales</taxon>
        <taxon>Ajellomycetaceae</taxon>
        <taxon>Emergomyces</taxon>
    </lineage>
</organism>
<dbReference type="Proteomes" id="UP000182235">
    <property type="component" value="Unassembled WGS sequence"/>
</dbReference>
<protein>
    <submittedName>
        <fullName evidence="2">Uncharacterized protein</fullName>
    </submittedName>
</protein>
<sequence length="175" mass="20136">MAPRARPVISDDLENQSDPSSNLSEIFSDNGSDSDLSSDSELDSEVSNDEDKPSDNIFNNEGQRPPEHYLTQAENLNVSQLQQKRHSDHTQETLDETSLRLNKDTIVKIENSYNYLSIVLDCQNTVQKRKHELKNYKVKLEHVNKMYKTALKHLNNKVLTKSNSKMLKRLKVFCD</sequence>
<proteinExistence type="predicted"/>
<dbReference type="VEuPathDB" id="FungiDB:AJ78_06714"/>
<keyword evidence="3" id="KW-1185">Reference proteome</keyword>
<gene>
    <name evidence="2" type="ORF">AJ78_06714</name>
</gene>
<evidence type="ECO:0000313" key="3">
    <source>
        <dbReference type="Proteomes" id="UP000182235"/>
    </source>
</evidence>
<dbReference type="EMBL" id="LGRN01000370">
    <property type="protein sequence ID" value="OJD12736.1"/>
    <property type="molecule type" value="Genomic_DNA"/>
</dbReference>
<name>A0A1J9P8F0_9EURO</name>
<evidence type="ECO:0000313" key="2">
    <source>
        <dbReference type="EMBL" id="OJD12736.1"/>
    </source>
</evidence>
<accession>A0A1J9P8F0</accession>
<comment type="caution">
    <text evidence="2">The sequence shown here is derived from an EMBL/GenBank/DDBJ whole genome shotgun (WGS) entry which is preliminary data.</text>
</comment>
<feature type="compositionally biased region" description="Acidic residues" evidence="1">
    <location>
        <begin position="36"/>
        <end position="48"/>
    </location>
</feature>
<feature type="compositionally biased region" description="Polar residues" evidence="1">
    <location>
        <begin position="16"/>
        <end position="27"/>
    </location>
</feature>
<dbReference type="AlphaFoldDB" id="A0A1J9P8F0"/>
<dbReference type="OrthoDB" id="4184092at2759"/>
<feature type="region of interest" description="Disordered" evidence="1">
    <location>
        <begin position="1"/>
        <end position="65"/>
    </location>
</feature>
<evidence type="ECO:0000256" key="1">
    <source>
        <dbReference type="SAM" id="MobiDB-lite"/>
    </source>
</evidence>